<gene>
    <name evidence="2" type="ORF">GCM10010302_55870</name>
</gene>
<evidence type="ECO:0000313" key="2">
    <source>
        <dbReference type="EMBL" id="GAA0309963.1"/>
    </source>
</evidence>
<name>A0ABN0VLA6_9ACTN</name>
<proteinExistence type="predicted"/>
<feature type="region of interest" description="Disordered" evidence="1">
    <location>
        <begin position="43"/>
        <end position="84"/>
    </location>
</feature>
<sequence>MQRGQEPLGYVHELGDLSSTSWMDVRAPAGLLADGYCRPGSAFPGPYGLPRGPSGSRKGWSWTSRSQWRGPHRFSTGFPNTKAS</sequence>
<keyword evidence="3" id="KW-1185">Reference proteome</keyword>
<evidence type="ECO:0000313" key="3">
    <source>
        <dbReference type="Proteomes" id="UP001501867"/>
    </source>
</evidence>
<accession>A0ABN0VLA6</accession>
<protein>
    <submittedName>
        <fullName evidence="2">Uncharacterized protein</fullName>
    </submittedName>
</protein>
<organism evidence="2 3">
    <name type="scientific">Streptomyces polychromogenes</name>
    <dbReference type="NCBI Taxonomy" id="67342"/>
    <lineage>
        <taxon>Bacteria</taxon>
        <taxon>Bacillati</taxon>
        <taxon>Actinomycetota</taxon>
        <taxon>Actinomycetes</taxon>
        <taxon>Kitasatosporales</taxon>
        <taxon>Streptomycetaceae</taxon>
        <taxon>Streptomyces</taxon>
    </lineage>
</organism>
<evidence type="ECO:0000256" key="1">
    <source>
        <dbReference type="SAM" id="MobiDB-lite"/>
    </source>
</evidence>
<reference evidence="2 3" key="1">
    <citation type="journal article" date="2019" name="Int. J. Syst. Evol. Microbiol.">
        <title>The Global Catalogue of Microorganisms (GCM) 10K type strain sequencing project: providing services to taxonomists for standard genome sequencing and annotation.</title>
        <authorList>
            <consortium name="The Broad Institute Genomics Platform"/>
            <consortium name="The Broad Institute Genome Sequencing Center for Infectious Disease"/>
            <person name="Wu L."/>
            <person name="Ma J."/>
        </authorList>
    </citation>
    <scope>NUCLEOTIDE SEQUENCE [LARGE SCALE GENOMIC DNA]</scope>
    <source>
        <strain evidence="2 3">JCM 4505</strain>
    </source>
</reference>
<comment type="caution">
    <text evidence="2">The sequence shown here is derived from an EMBL/GenBank/DDBJ whole genome shotgun (WGS) entry which is preliminary data.</text>
</comment>
<dbReference type="Proteomes" id="UP001501867">
    <property type="component" value="Unassembled WGS sequence"/>
</dbReference>
<dbReference type="EMBL" id="BAAABV010000023">
    <property type="protein sequence ID" value="GAA0309963.1"/>
    <property type="molecule type" value="Genomic_DNA"/>
</dbReference>